<dbReference type="RefSeq" id="WP_038979184.1">
    <property type="nucleotide sequence ID" value="NZ_JABTYG010000010.1"/>
</dbReference>
<reference evidence="1 4" key="3">
    <citation type="submission" date="2019-09" db="EMBL/GenBank/DDBJ databases">
        <title>Draft genome sequences of 48 bacterial type strains from the CCUG.</title>
        <authorList>
            <person name="Tunovic T."/>
            <person name="Pineiro-Iglesias B."/>
            <person name="Unosson C."/>
            <person name="Inganas E."/>
            <person name="Ohlen M."/>
            <person name="Cardew S."/>
            <person name="Jensie-Markopoulos S."/>
            <person name="Salva-Serra F."/>
            <person name="Jaen-Luchoro D."/>
            <person name="Karlsson R."/>
            <person name="Svensson-Stadler L."/>
            <person name="Chun J."/>
            <person name="Moore E."/>
        </authorList>
    </citation>
    <scope>NUCLEOTIDE SEQUENCE [LARGE SCALE GENOMIC DNA]</scope>
    <source>
        <strain evidence="1 4">CCUG 51522</strain>
    </source>
</reference>
<dbReference type="InterPro" id="IPR008979">
    <property type="entry name" value="Galactose-bd-like_sf"/>
</dbReference>
<dbReference type="Proteomes" id="UP000182814">
    <property type="component" value="Chromosome I"/>
</dbReference>
<dbReference type="AlphaFoldDB" id="A0A0J6KCT6"/>
<dbReference type="Proteomes" id="UP000434925">
    <property type="component" value="Unassembled WGS sequence"/>
</dbReference>
<evidence type="ECO:0000313" key="1">
    <source>
        <dbReference type="EMBL" id="KAB0497309.1"/>
    </source>
</evidence>
<dbReference type="SUPFAM" id="SSF49785">
    <property type="entry name" value="Galactose-binding domain-like"/>
    <property type="match status" value="1"/>
</dbReference>
<keyword evidence="3" id="KW-1185">Reference proteome</keyword>
<dbReference type="PATRIC" id="fig|163011.3.peg.1999"/>
<accession>A0A0J6KCT6</accession>
<proteinExistence type="predicted"/>
<sequence>MDYPKSVPSAGLVNGQFADENPIIGTPGSLIPASWGNAVTQEILNAISEAGLTPTEDQNDQLSRAIRQLSKPDPLQHFPVQVYRKNLLINGGFDIWQRGATNLAPNTGGYVADRFRCDWNGNAGVNISRQGFVLGQTEVPDEPRYFLRWQQVTAGTGATIHKISQNIESVRTLAGKTATVSFWAKSDAARPLKVSITQYFGPSGSESVEKNVGDFLLTTSWALYTTTFQVPSLAGKMLGNTNSDCLRLAFDLPLNVLQTVDLAQVQLEEGPIATPFEYRTAAQELINCQRYYEKSFNTWLPVQAGNGSSTCLSTFTQIPAGNTGQYGMTIGFLVQKRAQPTVLAFCPGDNSNQVWNLTLGRACTGTTLQSLTNRSISFATVTAVGSVPGQTLQLEWTADAEL</sequence>
<protein>
    <submittedName>
        <fullName evidence="1">Carbohydrate-binding protein CenC</fullName>
    </submittedName>
</protein>
<organism evidence="2 3">
    <name type="scientific">Pseudomonas lini</name>
    <dbReference type="NCBI Taxonomy" id="163011"/>
    <lineage>
        <taxon>Bacteria</taxon>
        <taxon>Pseudomonadati</taxon>
        <taxon>Pseudomonadota</taxon>
        <taxon>Gammaproteobacteria</taxon>
        <taxon>Pseudomonadales</taxon>
        <taxon>Pseudomonadaceae</taxon>
        <taxon>Pseudomonas</taxon>
    </lineage>
</organism>
<dbReference type="EMBL" id="LT629746">
    <property type="protein sequence ID" value="SDT66058.1"/>
    <property type="molecule type" value="Genomic_DNA"/>
</dbReference>
<reference evidence="3" key="1">
    <citation type="submission" date="2016-10" db="EMBL/GenBank/DDBJ databases">
        <authorList>
            <person name="Varghese N."/>
            <person name="Submissions S."/>
        </authorList>
    </citation>
    <scope>NUCLEOTIDE SEQUENCE [LARGE SCALE GENOMIC DNA]</scope>
    <source>
        <strain evidence="3">BS3782</strain>
    </source>
</reference>
<reference evidence="2" key="2">
    <citation type="submission" date="2016-10" db="EMBL/GenBank/DDBJ databases">
        <authorList>
            <person name="de Groot N.N."/>
        </authorList>
    </citation>
    <scope>NUCLEOTIDE SEQUENCE [LARGE SCALE GENOMIC DNA]</scope>
    <source>
        <strain evidence="2">BS3782</strain>
    </source>
</reference>
<evidence type="ECO:0000313" key="4">
    <source>
        <dbReference type="Proteomes" id="UP000434925"/>
    </source>
</evidence>
<name>A0A0J6KCT6_9PSED</name>
<evidence type="ECO:0000313" key="2">
    <source>
        <dbReference type="EMBL" id="SDT66058.1"/>
    </source>
</evidence>
<evidence type="ECO:0000313" key="3">
    <source>
        <dbReference type="Proteomes" id="UP000182814"/>
    </source>
</evidence>
<dbReference type="EMBL" id="VZPO01000014">
    <property type="protein sequence ID" value="KAB0497309.1"/>
    <property type="molecule type" value="Genomic_DNA"/>
</dbReference>
<gene>
    <name evidence="1" type="ORF">F7R14_28655</name>
    <name evidence="2" type="ORF">SAMN04490191_5997</name>
</gene>
<dbReference type="Gene3D" id="2.60.120.260">
    <property type="entry name" value="Galactose-binding domain-like"/>
    <property type="match status" value="1"/>
</dbReference>